<dbReference type="CDD" id="cd00092">
    <property type="entry name" value="HTH_CRP"/>
    <property type="match status" value="1"/>
</dbReference>
<evidence type="ECO:0008006" key="8">
    <source>
        <dbReference type="Google" id="ProtNLM"/>
    </source>
</evidence>
<keyword evidence="7" id="KW-1185">Reference proteome</keyword>
<dbReference type="GO" id="GO:0003677">
    <property type="term" value="F:DNA binding"/>
    <property type="evidence" value="ECO:0007669"/>
    <property type="project" value="UniProtKB-KW"/>
</dbReference>
<name>A0A0K8J626_9FIRM</name>
<dbReference type="InterPro" id="IPR050397">
    <property type="entry name" value="Env_Response_Regulators"/>
</dbReference>
<keyword evidence="3" id="KW-0804">Transcription</keyword>
<protein>
    <recommendedName>
        <fullName evidence="8">Crp/Fnr family transcriptional regulator</fullName>
    </recommendedName>
</protein>
<evidence type="ECO:0000313" key="6">
    <source>
        <dbReference type="EMBL" id="CUH92814.1"/>
    </source>
</evidence>
<evidence type="ECO:0000259" key="4">
    <source>
        <dbReference type="PROSITE" id="PS50042"/>
    </source>
</evidence>
<dbReference type="InterPro" id="IPR018490">
    <property type="entry name" value="cNMP-bd_dom_sf"/>
</dbReference>
<dbReference type="Gene3D" id="1.10.10.10">
    <property type="entry name" value="Winged helix-like DNA-binding domain superfamily/Winged helix DNA-binding domain"/>
    <property type="match status" value="1"/>
</dbReference>
<evidence type="ECO:0000256" key="3">
    <source>
        <dbReference type="ARBA" id="ARBA00023163"/>
    </source>
</evidence>
<dbReference type="InterPro" id="IPR012318">
    <property type="entry name" value="HTH_CRP"/>
</dbReference>
<dbReference type="Proteomes" id="UP000196053">
    <property type="component" value="Chromosome I"/>
</dbReference>
<dbReference type="AlphaFoldDB" id="A0A0K8J626"/>
<dbReference type="PROSITE" id="PS00042">
    <property type="entry name" value="HTH_CRP_1"/>
    <property type="match status" value="1"/>
</dbReference>
<dbReference type="SUPFAM" id="SSF51206">
    <property type="entry name" value="cAMP-binding domain-like"/>
    <property type="match status" value="1"/>
</dbReference>
<dbReference type="PROSITE" id="PS51063">
    <property type="entry name" value="HTH_CRP_2"/>
    <property type="match status" value="1"/>
</dbReference>
<evidence type="ECO:0000256" key="1">
    <source>
        <dbReference type="ARBA" id="ARBA00023015"/>
    </source>
</evidence>
<dbReference type="Pfam" id="PF00027">
    <property type="entry name" value="cNMP_binding"/>
    <property type="match status" value="1"/>
</dbReference>
<dbReference type="InterPro" id="IPR018335">
    <property type="entry name" value="Tscrpt_reg_HTH_Crp-type_CS"/>
</dbReference>
<evidence type="ECO:0000256" key="2">
    <source>
        <dbReference type="ARBA" id="ARBA00023125"/>
    </source>
</evidence>
<sequence length="239" mass="27037">MNDKIACSNCKERLCLHKVPIFSALDNEDMIKVSKLITHKDFKKGEFIFREGDKLEALIIINEGSAKAVKYTSEGREQILHVFMEGDFFGEKYLLTNETADYSVEVLRNVKSCMLMKDSFTELLHKYPKIAIKIIEVLGNRMGQLESTIKSMGVRNVNSRICELLLEYGKLYGKKVPDGTIITLPLSREGMANYLGIARETLSRKFGALEDDGIIKSVGNKHILILKEDELKLQSGLEI</sequence>
<dbReference type="InterPro" id="IPR000595">
    <property type="entry name" value="cNMP-bd_dom"/>
</dbReference>
<dbReference type="SUPFAM" id="SSF46785">
    <property type="entry name" value="Winged helix' DNA-binding domain"/>
    <property type="match status" value="1"/>
</dbReference>
<dbReference type="InterPro" id="IPR036390">
    <property type="entry name" value="WH_DNA-bd_sf"/>
</dbReference>
<dbReference type="InterPro" id="IPR036388">
    <property type="entry name" value="WH-like_DNA-bd_sf"/>
</dbReference>
<proteinExistence type="predicted"/>
<dbReference type="RefSeq" id="WP_058258153.1">
    <property type="nucleotide sequence ID" value="NZ_JANWKB010000091.1"/>
</dbReference>
<dbReference type="PRINTS" id="PR00034">
    <property type="entry name" value="HTHCRP"/>
</dbReference>
<accession>A0A0K8J626</accession>
<dbReference type="SMART" id="SM00419">
    <property type="entry name" value="HTH_CRP"/>
    <property type="match status" value="1"/>
</dbReference>
<dbReference type="Gene3D" id="2.60.120.10">
    <property type="entry name" value="Jelly Rolls"/>
    <property type="match status" value="1"/>
</dbReference>
<dbReference type="CDD" id="cd00038">
    <property type="entry name" value="CAP_ED"/>
    <property type="match status" value="1"/>
</dbReference>
<keyword evidence="2" id="KW-0238">DNA-binding</keyword>
<evidence type="ECO:0000313" key="7">
    <source>
        <dbReference type="Proteomes" id="UP000196053"/>
    </source>
</evidence>
<dbReference type="KEGG" id="hsd:SD1D_1268"/>
<dbReference type="OrthoDB" id="9798104at2"/>
<dbReference type="GO" id="GO:0003700">
    <property type="term" value="F:DNA-binding transcription factor activity"/>
    <property type="evidence" value="ECO:0007669"/>
    <property type="project" value="InterPro"/>
</dbReference>
<organism evidence="6 7">
    <name type="scientific">Herbinix luporum</name>
    <dbReference type="NCBI Taxonomy" id="1679721"/>
    <lineage>
        <taxon>Bacteria</taxon>
        <taxon>Bacillati</taxon>
        <taxon>Bacillota</taxon>
        <taxon>Clostridia</taxon>
        <taxon>Lachnospirales</taxon>
        <taxon>Lachnospiraceae</taxon>
        <taxon>Herbinix</taxon>
    </lineage>
</organism>
<reference evidence="7" key="1">
    <citation type="submission" date="2015-09" db="EMBL/GenBank/DDBJ databases">
        <authorList>
            <person name="Wibberg D."/>
        </authorList>
    </citation>
    <scope>NUCLEOTIDE SEQUENCE [LARGE SCALE GENOMIC DNA]</scope>
    <source>
        <strain evidence="7">SD1D</strain>
    </source>
</reference>
<feature type="domain" description="HTH crp-type" evidence="5">
    <location>
        <begin position="155"/>
        <end position="229"/>
    </location>
</feature>
<dbReference type="InterPro" id="IPR014710">
    <property type="entry name" value="RmlC-like_jellyroll"/>
</dbReference>
<evidence type="ECO:0000259" key="5">
    <source>
        <dbReference type="PROSITE" id="PS51063"/>
    </source>
</evidence>
<dbReference type="PANTHER" id="PTHR24567:SF28">
    <property type="entry name" value="LISTERIOLYSIN REGULATORY PROTEIN"/>
    <property type="match status" value="1"/>
</dbReference>
<dbReference type="SMART" id="SM00100">
    <property type="entry name" value="cNMP"/>
    <property type="match status" value="1"/>
</dbReference>
<gene>
    <name evidence="6" type="ORF">SD1D_1268</name>
</gene>
<dbReference type="Pfam" id="PF13545">
    <property type="entry name" value="HTH_Crp_2"/>
    <property type="match status" value="1"/>
</dbReference>
<dbReference type="EMBL" id="LN879430">
    <property type="protein sequence ID" value="CUH92814.1"/>
    <property type="molecule type" value="Genomic_DNA"/>
</dbReference>
<dbReference type="PANTHER" id="PTHR24567">
    <property type="entry name" value="CRP FAMILY TRANSCRIPTIONAL REGULATORY PROTEIN"/>
    <property type="match status" value="1"/>
</dbReference>
<dbReference type="PROSITE" id="PS50042">
    <property type="entry name" value="CNMP_BINDING_3"/>
    <property type="match status" value="1"/>
</dbReference>
<keyword evidence="1" id="KW-0805">Transcription regulation</keyword>
<feature type="domain" description="Cyclic nucleotide-binding" evidence="4">
    <location>
        <begin position="21"/>
        <end position="141"/>
    </location>
</feature>
<dbReference type="GO" id="GO:0005829">
    <property type="term" value="C:cytosol"/>
    <property type="evidence" value="ECO:0007669"/>
    <property type="project" value="TreeGrafter"/>
</dbReference>